<dbReference type="InterPro" id="IPR016032">
    <property type="entry name" value="Sig_transdc_resp-reg_C-effctor"/>
</dbReference>
<keyword evidence="6" id="KW-1185">Reference proteome</keyword>
<protein>
    <submittedName>
        <fullName evidence="5">DNA-binding NarL/FixJ family response regulator</fullName>
    </submittedName>
</protein>
<evidence type="ECO:0000313" key="6">
    <source>
        <dbReference type="Proteomes" id="UP001183629"/>
    </source>
</evidence>
<dbReference type="CDD" id="cd06170">
    <property type="entry name" value="LuxR_C_like"/>
    <property type="match status" value="1"/>
</dbReference>
<dbReference type="Proteomes" id="UP001183629">
    <property type="component" value="Unassembled WGS sequence"/>
</dbReference>
<evidence type="ECO:0000259" key="4">
    <source>
        <dbReference type="PROSITE" id="PS50043"/>
    </source>
</evidence>
<dbReference type="InterPro" id="IPR000792">
    <property type="entry name" value="Tscrpt_reg_LuxR_C"/>
</dbReference>
<reference evidence="5 6" key="1">
    <citation type="submission" date="2023-07" db="EMBL/GenBank/DDBJ databases">
        <title>Sequencing the genomes of 1000 actinobacteria strains.</title>
        <authorList>
            <person name="Klenk H.-P."/>
        </authorList>
    </citation>
    <scope>NUCLEOTIDE SEQUENCE [LARGE SCALE GENOMIC DNA]</scope>
    <source>
        <strain evidence="5 6">DSM 44711</strain>
    </source>
</reference>
<feature type="domain" description="HTH luxR-type" evidence="4">
    <location>
        <begin position="48"/>
        <end position="113"/>
    </location>
</feature>
<dbReference type="SMART" id="SM00421">
    <property type="entry name" value="HTH_LUXR"/>
    <property type="match status" value="1"/>
</dbReference>
<evidence type="ECO:0000256" key="1">
    <source>
        <dbReference type="ARBA" id="ARBA00023015"/>
    </source>
</evidence>
<dbReference type="PANTHER" id="PTHR44688">
    <property type="entry name" value="DNA-BINDING TRANSCRIPTIONAL ACTIVATOR DEVR_DOSR"/>
    <property type="match status" value="1"/>
</dbReference>
<name>A0AAE4CYR7_9ACTN</name>
<keyword evidence="2 5" id="KW-0238">DNA-binding</keyword>
<gene>
    <name evidence="5" type="ORF">J2S44_006409</name>
</gene>
<dbReference type="PRINTS" id="PR00038">
    <property type="entry name" value="HTHLUXR"/>
</dbReference>
<dbReference type="InterPro" id="IPR036388">
    <property type="entry name" value="WH-like_DNA-bd_sf"/>
</dbReference>
<comment type="caution">
    <text evidence="5">The sequence shown here is derived from an EMBL/GenBank/DDBJ whole genome shotgun (WGS) entry which is preliminary data.</text>
</comment>
<dbReference type="PROSITE" id="PS50043">
    <property type="entry name" value="HTH_LUXR_2"/>
    <property type="match status" value="1"/>
</dbReference>
<dbReference type="AlphaFoldDB" id="A0AAE4CYR7"/>
<proteinExistence type="predicted"/>
<evidence type="ECO:0000256" key="3">
    <source>
        <dbReference type="ARBA" id="ARBA00023163"/>
    </source>
</evidence>
<dbReference type="Pfam" id="PF00196">
    <property type="entry name" value="GerE"/>
    <property type="match status" value="1"/>
</dbReference>
<keyword evidence="1" id="KW-0805">Transcription regulation</keyword>
<dbReference type="GO" id="GO:0006355">
    <property type="term" value="P:regulation of DNA-templated transcription"/>
    <property type="evidence" value="ECO:0007669"/>
    <property type="project" value="InterPro"/>
</dbReference>
<dbReference type="GO" id="GO:0003677">
    <property type="term" value="F:DNA binding"/>
    <property type="evidence" value="ECO:0007669"/>
    <property type="project" value="UniProtKB-KW"/>
</dbReference>
<dbReference type="RefSeq" id="WP_310421450.1">
    <property type="nucleotide sequence ID" value="NZ_JAVDYC010000001.1"/>
</dbReference>
<accession>A0AAE4CYR7</accession>
<organism evidence="5 6">
    <name type="scientific">Catenuloplanes niger</name>
    <dbReference type="NCBI Taxonomy" id="587534"/>
    <lineage>
        <taxon>Bacteria</taxon>
        <taxon>Bacillati</taxon>
        <taxon>Actinomycetota</taxon>
        <taxon>Actinomycetes</taxon>
        <taxon>Micromonosporales</taxon>
        <taxon>Micromonosporaceae</taxon>
        <taxon>Catenuloplanes</taxon>
    </lineage>
</organism>
<dbReference type="PROSITE" id="PS00622">
    <property type="entry name" value="HTH_LUXR_1"/>
    <property type="match status" value="1"/>
</dbReference>
<evidence type="ECO:0000313" key="5">
    <source>
        <dbReference type="EMBL" id="MDR7326159.1"/>
    </source>
</evidence>
<dbReference type="Gene3D" id="1.10.10.10">
    <property type="entry name" value="Winged helix-like DNA-binding domain superfamily/Winged helix DNA-binding domain"/>
    <property type="match status" value="1"/>
</dbReference>
<sequence>MTRRVAAAGGRWETDVVPGWGTTVTATLPLAAGGAEAVAATWPAAASGAVRRARLNARELEVLDGIARGLRNRAIAAELRLSEHTVKFHVRNLLEKLGVSSRGEAAALVRVNQG</sequence>
<keyword evidence="3" id="KW-0804">Transcription</keyword>
<dbReference type="SUPFAM" id="SSF46894">
    <property type="entry name" value="C-terminal effector domain of the bipartite response regulators"/>
    <property type="match status" value="1"/>
</dbReference>
<dbReference type="EMBL" id="JAVDYC010000001">
    <property type="protein sequence ID" value="MDR7326159.1"/>
    <property type="molecule type" value="Genomic_DNA"/>
</dbReference>
<dbReference type="PANTHER" id="PTHR44688:SF16">
    <property type="entry name" value="DNA-BINDING TRANSCRIPTIONAL ACTIVATOR DEVR_DOSR"/>
    <property type="match status" value="1"/>
</dbReference>
<evidence type="ECO:0000256" key="2">
    <source>
        <dbReference type="ARBA" id="ARBA00023125"/>
    </source>
</evidence>